<sequence length="230" mass="25623">MDDAAARGEMARCCRAEIARVVDQMMHFTTHTQIYASQLRLRRRLQACRPELRTGRCFSTRRMRIHPSYTVLPAELPSRFCFLTISDSYQAVSVQRISRFWPIVKLALTEQLERLSTVAPTEGCDLPSQAISGPFIPRKPIFISAGPFLVPAMQCKPFLVPSCPTIPFPVVVCVPVGQAQETAARGTATCWLTASWSLVHLCKAVPLPAKPNPHSHRRGATQCCRCMRSG</sequence>
<evidence type="ECO:0000313" key="1">
    <source>
        <dbReference type="EMBL" id="KZO93200.1"/>
    </source>
</evidence>
<dbReference type="AlphaFoldDB" id="A0A167J375"/>
<dbReference type="Proteomes" id="UP000076738">
    <property type="component" value="Unassembled WGS sequence"/>
</dbReference>
<organism evidence="1 2">
    <name type="scientific">Calocera viscosa (strain TUFC12733)</name>
    <dbReference type="NCBI Taxonomy" id="1330018"/>
    <lineage>
        <taxon>Eukaryota</taxon>
        <taxon>Fungi</taxon>
        <taxon>Dikarya</taxon>
        <taxon>Basidiomycota</taxon>
        <taxon>Agaricomycotina</taxon>
        <taxon>Dacrymycetes</taxon>
        <taxon>Dacrymycetales</taxon>
        <taxon>Dacrymycetaceae</taxon>
        <taxon>Calocera</taxon>
    </lineage>
</organism>
<proteinExistence type="predicted"/>
<dbReference type="EMBL" id="KV417303">
    <property type="protein sequence ID" value="KZO93200.1"/>
    <property type="molecule type" value="Genomic_DNA"/>
</dbReference>
<keyword evidence="2" id="KW-1185">Reference proteome</keyword>
<evidence type="ECO:0000313" key="2">
    <source>
        <dbReference type="Proteomes" id="UP000076738"/>
    </source>
</evidence>
<gene>
    <name evidence="1" type="ORF">CALVIDRAFT_260188</name>
</gene>
<reference evidence="1 2" key="1">
    <citation type="journal article" date="2016" name="Mol. Biol. Evol.">
        <title>Comparative Genomics of Early-Diverging Mushroom-Forming Fungi Provides Insights into the Origins of Lignocellulose Decay Capabilities.</title>
        <authorList>
            <person name="Nagy L.G."/>
            <person name="Riley R."/>
            <person name="Tritt A."/>
            <person name="Adam C."/>
            <person name="Daum C."/>
            <person name="Floudas D."/>
            <person name="Sun H."/>
            <person name="Yadav J.S."/>
            <person name="Pangilinan J."/>
            <person name="Larsson K.H."/>
            <person name="Matsuura K."/>
            <person name="Barry K."/>
            <person name="Labutti K."/>
            <person name="Kuo R."/>
            <person name="Ohm R.A."/>
            <person name="Bhattacharya S.S."/>
            <person name="Shirouzu T."/>
            <person name="Yoshinaga Y."/>
            <person name="Martin F.M."/>
            <person name="Grigoriev I.V."/>
            <person name="Hibbett D.S."/>
        </authorList>
    </citation>
    <scope>NUCLEOTIDE SEQUENCE [LARGE SCALE GENOMIC DNA]</scope>
    <source>
        <strain evidence="1 2">TUFC12733</strain>
    </source>
</reference>
<accession>A0A167J375</accession>
<name>A0A167J375_CALVF</name>
<protein>
    <submittedName>
        <fullName evidence="1">Uncharacterized protein</fullName>
    </submittedName>
</protein>